<organism evidence="2 3">
    <name type="scientific">Xanthomonas bromi</name>
    <dbReference type="NCBI Taxonomy" id="56449"/>
    <lineage>
        <taxon>Bacteria</taxon>
        <taxon>Pseudomonadati</taxon>
        <taxon>Pseudomonadota</taxon>
        <taxon>Gammaproteobacteria</taxon>
        <taxon>Lysobacterales</taxon>
        <taxon>Lysobacteraceae</taxon>
        <taxon>Xanthomonas</taxon>
    </lineage>
</organism>
<dbReference type="EMBL" id="FLTX01000036">
    <property type="protein sequence ID" value="SBV51534.1"/>
    <property type="molecule type" value="Genomic_DNA"/>
</dbReference>
<feature type="transmembrane region" description="Helical" evidence="1">
    <location>
        <begin position="21"/>
        <end position="48"/>
    </location>
</feature>
<sequence>MPVYLLWMQRRVYAQSWLVTVLKYIGLSGVYFVFVTVAAALLMVASLARL</sequence>
<evidence type="ECO:0000313" key="3">
    <source>
        <dbReference type="Proteomes" id="UP000092503"/>
    </source>
</evidence>
<evidence type="ECO:0000313" key="2">
    <source>
        <dbReference type="EMBL" id="SBV51534.1"/>
    </source>
</evidence>
<dbReference type="Proteomes" id="UP000092503">
    <property type="component" value="Unassembled WGS sequence"/>
</dbReference>
<keyword evidence="1" id="KW-1133">Transmembrane helix</keyword>
<keyword evidence="1" id="KW-0812">Transmembrane</keyword>
<keyword evidence="1" id="KW-0472">Membrane</keyword>
<gene>
    <name evidence="2" type="ORF">XBLMG947_2323</name>
</gene>
<accession>A0A1C3NMI0</accession>
<dbReference type="STRING" id="56449.XBLMG947_2323"/>
<dbReference type="AlphaFoldDB" id="A0A1C3NMI0"/>
<proteinExistence type="predicted"/>
<reference evidence="2 3" key="1">
    <citation type="submission" date="2016-06" db="EMBL/GenBank/DDBJ databases">
        <authorList>
            <person name="Kjaerup R.B."/>
            <person name="Dalgaard T.S."/>
            <person name="Juul-Madsen H.R."/>
        </authorList>
    </citation>
    <scope>NUCLEOTIDE SEQUENCE [LARGE SCALE GENOMIC DNA]</scope>
    <source>
        <strain evidence="2">LMG947</strain>
    </source>
</reference>
<evidence type="ECO:0000256" key="1">
    <source>
        <dbReference type="SAM" id="Phobius"/>
    </source>
</evidence>
<name>A0A1C3NMI0_9XANT</name>
<protein>
    <submittedName>
        <fullName evidence="2">Uncharacterized protein</fullName>
    </submittedName>
</protein>